<evidence type="ECO:0000256" key="10">
    <source>
        <dbReference type="ARBA" id="ARBA00041770"/>
    </source>
</evidence>
<organism evidence="13 14">
    <name type="scientific">Batrachochytrium dendrobatidis (strain JEL423)</name>
    <dbReference type="NCBI Taxonomy" id="403673"/>
    <lineage>
        <taxon>Eukaryota</taxon>
        <taxon>Fungi</taxon>
        <taxon>Fungi incertae sedis</taxon>
        <taxon>Chytridiomycota</taxon>
        <taxon>Chytridiomycota incertae sedis</taxon>
        <taxon>Chytridiomycetes</taxon>
        <taxon>Rhizophydiales</taxon>
        <taxon>Rhizophydiales incertae sedis</taxon>
        <taxon>Batrachochytrium</taxon>
    </lineage>
</organism>
<dbReference type="SUPFAM" id="SSF109604">
    <property type="entry name" value="HD-domain/PDEase-like"/>
    <property type="match status" value="1"/>
</dbReference>
<dbReference type="Proteomes" id="UP000077115">
    <property type="component" value="Unassembled WGS sequence"/>
</dbReference>
<evidence type="ECO:0000256" key="7">
    <source>
        <dbReference type="ARBA" id="ARBA00038354"/>
    </source>
</evidence>
<dbReference type="CDD" id="cd00077">
    <property type="entry name" value="HDc"/>
    <property type="match status" value="1"/>
</dbReference>
<comment type="function">
    <text evidence="6">ppGpp hydrolyzing enzyme involved in starvation response.</text>
</comment>
<evidence type="ECO:0000256" key="8">
    <source>
        <dbReference type="ARBA" id="ARBA00040793"/>
    </source>
</evidence>
<dbReference type="Gene3D" id="1.10.3210.10">
    <property type="entry name" value="Hypothetical protein af1432"/>
    <property type="match status" value="1"/>
</dbReference>
<dbReference type="eggNOG" id="KOG1157">
    <property type="taxonomic scope" value="Eukaryota"/>
</dbReference>
<dbReference type="InterPro" id="IPR006674">
    <property type="entry name" value="HD_domain"/>
</dbReference>
<comment type="cofactor">
    <cofactor evidence="1">
        <name>Mn(2+)</name>
        <dbReference type="ChEBI" id="CHEBI:29035"/>
    </cofactor>
</comment>
<dbReference type="Pfam" id="PF13328">
    <property type="entry name" value="HD_4"/>
    <property type="match status" value="1"/>
</dbReference>
<dbReference type="EC" id="3.1.7.2" evidence="5"/>
<evidence type="ECO:0000313" key="13">
    <source>
        <dbReference type="EMBL" id="OAJ38879.1"/>
    </source>
</evidence>
<feature type="domain" description="HD" evidence="12">
    <location>
        <begin position="38"/>
        <end position="133"/>
    </location>
</feature>
<dbReference type="PANTHER" id="PTHR46246:SF1">
    <property type="entry name" value="GUANOSINE-3',5'-BIS(DIPHOSPHATE) 3'-PYROPHOSPHOHYDROLASE MESH1"/>
    <property type="match status" value="1"/>
</dbReference>
<evidence type="ECO:0000256" key="5">
    <source>
        <dbReference type="ARBA" id="ARBA00024387"/>
    </source>
</evidence>
<evidence type="ECO:0000256" key="2">
    <source>
        <dbReference type="ARBA" id="ARBA00022723"/>
    </source>
</evidence>
<comment type="catalytic activity">
    <reaction evidence="11">
        <text>guanosine 3',5'-bis(diphosphate) + H2O = GDP + diphosphate + H(+)</text>
        <dbReference type="Rhea" id="RHEA:14253"/>
        <dbReference type="ChEBI" id="CHEBI:15377"/>
        <dbReference type="ChEBI" id="CHEBI:15378"/>
        <dbReference type="ChEBI" id="CHEBI:33019"/>
        <dbReference type="ChEBI" id="CHEBI:58189"/>
        <dbReference type="ChEBI" id="CHEBI:77828"/>
        <dbReference type="EC" id="3.1.7.2"/>
    </reaction>
</comment>
<protein>
    <recommendedName>
        <fullName evidence="8">Guanosine-3',5'-bis(diphosphate) 3'-pyrophosphohydrolase MESH1</fullName>
        <ecNumber evidence="5">3.1.7.2</ecNumber>
    </recommendedName>
    <alternativeName>
        <fullName evidence="9">Metazoan SpoT homolog 1</fullName>
    </alternativeName>
    <alternativeName>
        <fullName evidence="10">Penta-phosphate guanosine-3'-pyrophosphohydrolase</fullName>
    </alternativeName>
</protein>
<dbReference type="FunFam" id="1.10.3210.10:FF:000012">
    <property type="entry name" value="HD domain containing 3"/>
    <property type="match status" value="1"/>
</dbReference>
<dbReference type="STRING" id="403673.A0A177WFK4"/>
<reference evidence="13 14" key="1">
    <citation type="submission" date="2006-10" db="EMBL/GenBank/DDBJ databases">
        <title>The Genome Sequence of Batrachochytrium dendrobatidis JEL423.</title>
        <authorList>
            <consortium name="The Broad Institute Genome Sequencing Platform"/>
            <person name="Birren B."/>
            <person name="Lander E."/>
            <person name="Galagan J."/>
            <person name="Cuomo C."/>
            <person name="Devon K."/>
            <person name="Jaffe D."/>
            <person name="Butler J."/>
            <person name="Alvarez P."/>
            <person name="Gnerre S."/>
            <person name="Grabherr M."/>
            <person name="Kleber M."/>
            <person name="Mauceli E."/>
            <person name="Brockman W."/>
            <person name="Young S."/>
            <person name="LaButti K."/>
            <person name="Sykes S."/>
            <person name="DeCaprio D."/>
            <person name="Crawford M."/>
            <person name="Koehrsen M."/>
            <person name="Engels R."/>
            <person name="Montgomery P."/>
            <person name="Pearson M."/>
            <person name="Howarth C."/>
            <person name="Larson L."/>
            <person name="White J."/>
            <person name="O'Leary S."/>
            <person name="Kodira C."/>
            <person name="Zeng Q."/>
            <person name="Yandava C."/>
            <person name="Alvarado L."/>
            <person name="Longcore J."/>
            <person name="James T."/>
        </authorList>
    </citation>
    <scope>NUCLEOTIDE SEQUENCE [LARGE SCALE GENOMIC DNA]</scope>
    <source>
        <strain evidence="13 14">JEL423</strain>
    </source>
</reference>
<keyword evidence="4" id="KW-0464">Manganese</keyword>
<evidence type="ECO:0000259" key="12">
    <source>
        <dbReference type="PROSITE" id="PS51831"/>
    </source>
</evidence>
<reference evidence="13 14" key="2">
    <citation type="submission" date="2016-05" db="EMBL/GenBank/DDBJ databases">
        <title>Lineage-specific infection strategies underlie the spectrum of fungal disease in amphibians.</title>
        <authorList>
            <person name="Cuomo C.A."/>
            <person name="Farrer R.A."/>
            <person name="James T."/>
            <person name="Longcore J."/>
            <person name="Birren B."/>
        </authorList>
    </citation>
    <scope>NUCLEOTIDE SEQUENCE [LARGE SCALE GENOMIC DNA]</scope>
    <source>
        <strain evidence="13 14">JEL423</strain>
    </source>
</reference>
<accession>A0A177WFK4</accession>
<comment type="similarity">
    <text evidence="7">Belongs to the MESH1 family.</text>
</comment>
<dbReference type="GO" id="GO:0008893">
    <property type="term" value="F:guanosine-3',5'-bis(diphosphate) 3'-diphosphatase activity"/>
    <property type="evidence" value="ECO:0007669"/>
    <property type="project" value="UniProtKB-EC"/>
</dbReference>
<keyword evidence="2" id="KW-0479">Metal-binding</keyword>
<evidence type="ECO:0000256" key="4">
    <source>
        <dbReference type="ARBA" id="ARBA00023211"/>
    </source>
</evidence>
<evidence type="ECO:0000313" key="14">
    <source>
        <dbReference type="Proteomes" id="UP000077115"/>
    </source>
</evidence>
<keyword evidence="3" id="KW-0378">Hydrolase</keyword>
<evidence type="ECO:0000256" key="9">
    <source>
        <dbReference type="ARBA" id="ARBA00041464"/>
    </source>
</evidence>
<dbReference type="EMBL" id="DS022302">
    <property type="protein sequence ID" value="OAJ38879.1"/>
    <property type="molecule type" value="Genomic_DNA"/>
</dbReference>
<dbReference type="InterPro" id="IPR003607">
    <property type="entry name" value="HD/PDEase_dom"/>
</dbReference>
<name>A0A177WFK4_BATDL</name>
<evidence type="ECO:0000256" key="11">
    <source>
        <dbReference type="ARBA" id="ARBA00047968"/>
    </source>
</evidence>
<dbReference type="AlphaFoldDB" id="A0A177WFK4"/>
<dbReference type="OrthoDB" id="430679at2759"/>
<sequence>MASTTSHCSSLGQLLECINFAAIKHSSQRRKDPTKTPYINHPIGVAYILYYEGNVEDLPTLLAAVLHDTVEDTETSFEEITAKFGSEVCEIVMACTDDKTLPSKDRKRLQVETAPHKSDKAKLVKMADKIYNLRDLMRVLPMGWTQQRANEYFAWAKQVTDGCRGVNAKLDAILNDIYKKQEALESI</sequence>
<evidence type="ECO:0000256" key="3">
    <source>
        <dbReference type="ARBA" id="ARBA00022801"/>
    </source>
</evidence>
<gene>
    <name evidence="13" type="ORF">BDEG_22778</name>
</gene>
<dbReference type="PANTHER" id="PTHR46246">
    <property type="entry name" value="GUANOSINE-3',5'-BIS(DIPHOSPHATE) 3'-PYROPHOSPHOHYDROLASE MESH1"/>
    <property type="match status" value="1"/>
</dbReference>
<dbReference type="VEuPathDB" id="FungiDB:BDEG_22778"/>
<dbReference type="GO" id="GO:0046872">
    <property type="term" value="F:metal ion binding"/>
    <property type="evidence" value="ECO:0007669"/>
    <property type="project" value="UniProtKB-KW"/>
</dbReference>
<evidence type="ECO:0000256" key="1">
    <source>
        <dbReference type="ARBA" id="ARBA00001936"/>
    </source>
</evidence>
<dbReference type="PROSITE" id="PS51831">
    <property type="entry name" value="HD"/>
    <property type="match status" value="1"/>
</dbReference>
<proteinExistence type="inferred from homology"/>
<dbReference type="InterPro" id="IPR052194">
    <property type="entry name" value="MESH1"/>
</dbReference>
<evidence type="ECO:0000256" key="6">
    <source>
        <dbReference type="ARBA" id="ARBA00037781"/>
    </source>
</evidence>